<evidence type="ECO:0000256" key="4">
    <source>
        <dbReference type="ARBA" id="ARBA00022989"/>
    </source>
</evidence>
<reference evidence="6 7" key="1">
    <citation type="journal article" date="2019" name="Int. J. Syst. Evol. Microbiol.">
        <title>Capsulimonas corticalis gen. nov., sp. nov., an aerobic capsulated bacterium, of a novel bacterial order, Capsulimonadales ord. nov., of the class Armatimonadia of the phylum Armatimonadetes.</title>
        <authorList>
            <person name="Li J."/>
            <person name="Kudo C."/>
            <person name="Tonouchi A."/>
        </authorList>
    </citation>
    <scope>NUCLEOTIDE SEQUENCE [LARGE SCALE GENOMIC DNA]</scope>
    <source>
        <strain evidence="6 7">AX-7</strain>
    </source>
</reference>
<evidence type="ECO:0000256" key="2">
    <source>
        <dbReference type="ARBA" id="ARBA00022481"/>
    </source>
</evidence>
<dbReference type="PANTHER" id="PTHR30093">
    <property type="entry name" value="GENERAL SECRETION PATHWAY PROTEIN G"/>
    <property type="match status" value="1"/>
</dbReference>
<dbReference type="GO" id="GO:0016020">
    <property type="term" value="C:membrane"/>
    <property type="evidence" value="ECO:0007669"/>
    <property type="project" value="UniProtKB-SubCell"/>
</dbReference>
<keyword evidence="4" id="KW-1133">Transmembrane helix</keyword>
<dbReference type="InterPro" id="IPR027558">
    <property type="entry name" value="Pre_pil_HX9DG_C"/>
</dbReference>
<gene>
    <name evidence="6" type="ORF">CCAX7_31960</name>
</gene>
<dbReference type="NCBIfam" id="TIGR02532">
    <property type="entry name" value="IV_pilin_GFxxxE"/>
    <property type="match status" value="1"/>
</dbReference>
<organism evidence="6 7">
    <name type="scientific">Capsulimonas corticalis</name>
    <dbReference type="NCBI Taxonomy" id="2219043"/>
    <lineage>
        <taxon>Bacteria</taxon>
        <taxon>Bacillati</taxon>
        <taxon>Armatimonadota</taxon>
        <taxon>Armatimonadia</taxon>
        <taxon>Capsulimonadales</taxon>
        <taxon>Capsulimonadaceae</taxon>
        <taxon>Capsulimonas</taxon>
    </lineage>
</organism>
<protein>
    <submittedName>
        <fullName evidence="6">Uncharacterized protein</fullName>
    </submittedName>
</protein>
<keyword evidence="7" id="KW-1185">Reference proteome</keyword>
<dbReference type="OrthoDB" id="258730at2"/>
<evidence type="ECO:0000256" key="3">
    <source>
        <dbReference type="ARBA" id="ARBA00022692"/>
    </source>
</evidence>
<dbReference type="Pfam" id="PF07596">
    <property type="entry name" value="SBP_bac_10"/>
    <property type="match status" value="1"/>
</dbReference>
<dbReference type="SUPFAM" id="SSF54523">
    <property type="entry name" value="Pili subunits"/>
    <property type="match status" value="1"/>
</dbReference>
<dbReference type="PROSITE" id="PS00409">
    <property type="entry name" value="PROKAR_NTER_METHYL"/>
    <property type="match status" value="1"/>
</dbReference>
<sequence>MKRSGFTLIELLVVIAIIAILAAILFPVFAQAREKARAISCLSNEKQMVLGLIQYSQDSDEQMPPAWIGYPTVGYPGKARWMDVIQPYVKSTAVFTDPDSNTKYVPVPANNIVNDTDPATGAQYRAENGGYAMNVAYFNSTTGHPPTPIPDVAGNDSRSLAAVADPSGTVWIMDFVNGGDSFQCAWPAGVNLPIITTVTPRTLGAGGYLRELHQGRTNVAFCDGHAKAVTLDYLTEKTKTGPNAGSYCHWSVEDDCN</sequence>
<proteinExistence type="predicted"/>
<keyword evidence="3" id="KW-0812">Transmembrane</keyword>
<dbReference type="KEGG" id="ccot:CCAX7_31960"/>
<evidence type="ECO:0000313" key="6">
    <source>
        <dbReference type="EMBL" id="BDI31145.1"/>
    </source>
</evidence>
<evidence type="ECO:0000256" key="1">
    <source>
        <dbReference type="ARBA" id="ARBA00004167"/>
    </source>
</evidence>
<dbReference type="Proteomes" id="UP000287394">
    <property type="component" value="Chromosome"/>
</dbReference>
<accession>A0A402D452</accession>
<dbReference type="Gene3D" id="3.30.700.10">
    <property type="entry name" value="Glycoprotein, Type 4 Pilin"/>
    <property type="match status" value="1"/>
</dbReference>
<dbReference type="InterPro" id="IPR012902">
    <property type="entry name" value="N_methyl_site"/>
</dbReference>
<dbReference type="RefSeq" id="WP_119324318.1">
    <property type="nucleotide sequence ID" value="NZ_AP025739.1"/>
</dbReference>
<comment type="subcellular location">
    <subcellularLocation>
        <location evidence="1">Membrane</location>
        <topology evidence="1">Single-pass membrane protein</topology>
    </subcellularLocation>
</comment>
<dbReference type="InterPro" id="IPR011453">
    <property type="entry name" value="DUF1559"/>
</dbReference>
<keyword evidence="2" id="KW-0488">Methylation</keyword>
<name>A0A402D452_9BACT</name>
<keyword evidence="5" id="KW-0472">Membrane</keyword>
<evidence type="ECO:0000313" key="7">
    <source>
        <dbReference type="Proteomes" id="UP000287394"/>
    </source>
</evidence>
<dbReference type="EMBL" id="AP025739">
    <property type="protein sequence ID" value="BDI31145.1"/>
    <property type="molecule type" value="Genomic_DNA"/>
</dbReference>
<dbReference type="PANTHER" id="PTHR30093:SF44">
    <property type="entry name" value="TYPE II SECRETION SYSTEM CORE PROTEIN G"/>
    <property type="match status" value="1"/>
</dbReference>
<dbReference type="NCBIfam" id="TIGR04294">
    <property type="entry name" value="pre_pil_HX9DG"/>
    <property type="match status" value="1"/>
</dbReference>
<dbReference type="InterPro" id="IPR045584">
    <property type="entry name" value="Pilin-like"/>
</dbReference>
<evidence type="ECO:0000256" key="5">
    <source>
        <dbReference type="ARBA" id="ARBA00023136"/>
    </source>
</evidence>
<dbReference type="Pfam" id="PF07963">
    <property type="entry name" value="N_methyl"/>
    <property type="match status" value="1"/>
</dbReference>
<dbReference type="AlphaFoldDB" id="A0A402D452"/>